<dbReference type="SUPFAM" id="SSF56219">
    <property type="entry name" value="DNase I-like"/>
    <property type="match status" value="1"/>
</dbReference>
<reference evidence="2" key="1">
    <citation type="submission" date="2022-04" db="EMBL/GenBank/DDBJ databases">
        <title>Carnegiea gigantea Genome sequencing and assembly v2.</title>
        <authorList>
            <person name="Copetti D."/>
            <person name="Sanderson M.J."/>
            <person name="Burquez A."/>
            <person name="Wojciechowski M.F."/>
        </authorList>
    </citation>
    <scope>NUCLEOTIDE SEQUENCE</scope>
    <source>
        <strain evidence="2">SGP5-SGP5p</strain>
        <tissue evidence="2">Aerial part</tissue>
    </source>
</reference>
<feature type="domain" description="DUF4283" evidence="1">
    <location>
        <begin position="31"/>
        <end position="109"/>
    </location>
</feature>
<dbReference type="PANTHER" id="PTHR33233:SF17">
    <property type="entry name" value="DUF4283 DOMAIN-CONTAINING PROTEIN"/>
    <property type="match status" value="1"/>
</dbReference>
<dbReference type="Proteomes" id="UP001153076">
    <property type="component" value="Unassembled WGS sequence"/>
</dbReference>
<evidence type="ECO:0000313" key="2">
    <source>
        <dbReference type="EMBL" id="KAJ8420651.1"/>
    </source>
</evidence>
<dbReference type="AlphaFoldDB" id="A0A9Q1JHP4"/>
<proteinExistence type="predicted"/>
<dbReference type="Gene3D" id="3.60.10.10">
    <property type="entry name" value="Endonuclease/exonuclease/phosphatase"/>
    <property type="match status" value="1"/>
</dbReference>
<dbReference type="InterPro" id="IPR025558">
    <property type="entry name" value="DUF4283"/>
</dbReference>
<evidence type="ECO:0000259" key="1">
    <source>
        <dbReference type="Pfam" id="PF14111"/>
    </source>
</evidence>
<dbReference type="OrthoDB" id="1939300at2759"/>
<dbReference type="Pfam" id="PF14111">
    <property type="entry name" value="DUF4283"/>
    <property type="match status" value="1"/>
</dbReference>
<evidence type="ECO:0000313" key="3">
    <source>
        <dbReference type="Proteomes" id="UP001153076"/>
    </source>
</evidence>
<dbReference type="EMBL" id="JAKOGI010003257">
    <property type="protein sequence ID" value="KAJ8420651.1"/>
    <property type="molecule type" value="Genomic_DNA"/>
</dbReference>
<comment type="caution">
    <text evidence="2">The sequence shown here is derived from an EMBL/GenBank/DDBJ whole genome shotgun (WGS) entry which is preliminary data.</text>
</comment>
<gene>
    <name evidence="2" type="ORF">Cgig2_014183</name>
</gene>
<accession>A0A9Q1JHP4</accession>
<keyword evidence="3" id="KW-1185">Reference proteome</keyword>
<sequence length="332" mass="38469">MGMKLTFIEPISHEGELTHCVDKRDIESKIEYWKCSLVFFVLGANPLFSVMEGFTKRLWGRKGLDKMYGLPDGVFLIRFHTTLERDEVTRHRLVYFDKKPMNLKPWTAGQTASKDDIASLPIWVKLHGLKWKFWSSQGLSKIGSSLGSPLAADKVTKEQTMLRYARILVDIKLNGAFLESVMFMDEEGQDRIGGNPIHADEIVAFQKCMDANSLQEVRHIGNTYTWSNRTIYSKIDRVIANGECFFTYTNIHYLMLAEGMSDHCPFQVKNKEGGRGQGFRFYNMWGDDPQFMEVVKTHWRPDDIKGSPIYQVTKSMKKLKLYLKQLHKRKFK</sequence>
<name>A0A9Q1JHP4_9CARY</name>
<protein>
    <recommendedName>
        <fullName evidence="1">DUF4283 domain-containing protein</fullName>
    </recommendedName>
</protein>
<dbReference type="PANTHER" id="PTHR33233">
    <property type="entry name" value="ENDONUCLEASE/EXONUCLEASE/PHOSPHATASE"/>
    <property type="match status" value="1"/>
</dbReference>
<dbReference type="InterPro" id="IPR036691">
    <property type="entry name" value="Endo/exonu/phosph_ase_sf"/>
</dbReference>
<organism evidence="2 3">
    <name type="scientific">Carnegiea gigantea</name>
    <dbReference type="NCBI Taxonomy" id="171969"/>
    <lineage>
        <taxon>Eukaryota</taxon>
        <taxon>Viridiplantae</taxon>
        <taxon>Streptophyta</taxon>
        <taxon>Embryophyta</taxon>
        <taxon>Tracheophyta</taxon>
        <taxon>Spermatophyta</taxon>
        <taxon>Magnoliopsida</taxon>
        <taxon>eudicotyledons</taxon>
        <taxon>Gunneridae</taxon>
        <taxon>Pentapetalae</taxon>
        <taxon>Caryophyllales</taxon>
        <taxon>Cactineae</taxon>
        <taxon>Cactaceae</taxon>
        <taxon>Cactoideae</taxon>
        <taxon>Echinocereeae</taxon>
        <taxon>Carnegiea</taxon>
    </lineage>
</organism>